<accession>A0ABU2A3G6</accession>
<protein>
    <submittedName>
        <fullName evidence="1">Uncharacterized protein</fullName>
    </submittedName>
</protein>
<evidence type="ECO:0000313" key="1">
    <source>
        <dbReference type="EMBL" id="MDR7331736.1"/>
    </source>
</evidence>
<proteinExistence type="predicted"/>
<organism evidence="1 2">
    <name type="scientific">Roseateles asaccharophilus</name>
    <dbReference type="NCBI Taxonomy" id="582607"/>
    <lineage>
        <taxon>Bacteria</taxon>
        <taxon>Pseudomonadati</taxon>
        <taxon>Pseudomonadota</taxon>
        <taxon>Betaproteobacteria</taxon>
        <taxon>Burkholderiales</taxon>
        <taxon>Sphaerotilaceae</taxon>
        <taxon>Roseateles</taxon>
    </lineage>
</organism>
<evidence type="ECO:0000313" key="2">
    <source>
        <dbReference type="Proteomes" id="UP001180825"/>
    </source>
</evidence>
<dbReference type="EMBL" id="JAVDXV010000001">
    <property type="protein sequence ID" value="MDR7331736.1"/>
    <property type="molecule type" value="Genomic_DNA"/>
</dbReference>
<dbReference type="RefSeq" id="WP_310325256.1">
    <property type="nucleotide sequence ID" value="NZ_JAVDXV010000001.1"/>
</dbReference>
<sequence length="84" mass="8993">MNAAQLAGLDLPRPMRAPLAWLQADTLPSAFRACYLCTHGADEGIERVCRHPELLDRGAPQPVAVLRSAGGGCGPNAERLCLER</sequence>
<gene>
    <name evidence="1" type="ORF">J2X21_000848</name>
</gene>
<comment type="caution">
    <text evidence="1">The sequence shown here is derived from an EMBL/GenBank/DDBJ whole genome shotgun (WGS) entry which is preliminary data.</text>
</comment>
<keyword evidence="2" id="KW-1185">Reference proteome</keyword>
<reference evidence="1 2" key="1">
    <citation type="submission" date="2023-07" db="EMBL/GenBank/DDBJ databases">
        <title>Sorghum-associated microbial communities from plants grown in Nebraska, USA.</title>
        <authorList>
            <person name="Schachtman D."/>
        </authorList>
    </citation>
    <scope>NUCLEOTIDE SEQUENCE [LARGE SCALE GENOMIC DNA]</scope>
    <source>
        <strain evidence="1 2">BE316</strain>
    </source>
</reference>
<dbReference type="Proteomes" id="UP001180825">
    <property type="component" value="Unassembled WGS sequence"/>
</dbReference>
<name>A0ABU2A3G6_9BURK</name>